<name>A0ABT2ZLH9_9RHOB</name>
<comment type="caution">
    <text evidence="2">The sequence shown here is derived from an EMBL/GenBank/DDBJ whole genome shotgun (WGS) entry which is preliminary data.</text>
</comment>
<keyword evidence="3" id="KW-1185">Reference proteome</keyword>
<evidence type="ECO:0000313" key="2">
    <source>
        <dbReference type="EMBL" id="MCV2871576.1"/>
    </source>
</evidence>
<keyword evidence="1" id="KW-0472">Membrane</keyword>
<organism evidence="2 3">
    <name type="scientific">Albidovulum litorale</name>
    <dbReference type="NCBI Taxonomy" id="2984134"/>
    <lineage>
        <taxon>Bacteria</taxon>
        <taxon>Pseudomonadati</taxon>
        <taxon>Pseudomonadota</taxon>
        <taxon>Alphaproteobacteria</taxon>
        <taxon>Rhodobacterales</taxon>
        <taxon>Paracoccaceae</taxon>
        <taxon>Albidovulum</taxon>
    </lineage>
</organism>
<evidence type="ECO:0000313" key="3">
    <source>
        <dbReference type="Proteomes" id="UP001652564"/>
    </source>
</evidence>
<keyword evidence="1" id="KW-1133">Transmembrane helix</keyword>
<accession>A0ABT2ZLH9</accession>
<sequence length="121" mass="12655">MNLALLTLKVMVWISGLALVLSTALHVAGQAGLRGTIVGLLVQTVILLLAGYFLRRGSRAAAIIFGLWCAFLFIDGITSAPSLVALINYGFAVLGFVGLTGIVRWFRALPAEGAAEKAPSA</sequence>
<feature type="transmembrane region" description="Helical" evidence="1">
    <location>
        <begin position="86"/>
        <end position="106"/>
    </location>
</feature>
<reference evidence="2 3" key="1">
    <citation type="submission" date="2022-10" db="EMBL/GenBank/DDBJ databases">
        <title>Defluviimonas sp. nov., isolated from ocean surface sediments.</title>
        <authorList>
            <person name="He W."/>
            <person name="Wang L."/>
            <person name="Zhang D.-F."/>
        </authorList>
    </citation>
    <scope>NUCLEOTIDE SEQUENCE [LARGE SCALE GENOMIC DNA]</scope>
    <source>
        <strain evidence="2 3">WL0050</strain>
    </source>
</reference>
<proteinExistence type="predicted"/>
<dbReference type="RefSeq" id="WP_263738742.1">
    <property type="nucleotide sequence ID" value="NZ_JAOWKZ010000001.1"/>
</dbReference>
<feature type="transmembrane region" description="Helical" evidence="1">
    <location>
        <begin position="61"/>
        <end position="80"/>
    </location>
</feature>
<protein>
    <submittedName>
        <fullName evidence="2">Uncharacterized protein</fullName>
    </submittedName>
</protein>
<dbReference type="EMBL" id="JAOWKZ010000001">
    <property type="protein sequence ID" value="MCV2871576.1"/>
    <property type="molecule type" value="Genomic_DNA"/>
</dbReference>
<dbReference type="Proteomes" id="UP001652564">
    <property type="component" value="Unassembled WGS sequence"/>
</dbReference>
<keyword evidence="1" id="KW-0812">Transmembrane</keyword>
<feature type="transmembrane region" description="Helical" evidence="1">
    <location>
        <begin position="32"/>
        <end position="54"/>
    </location>
</feature>
<evidence type="ECO:0000256" key="1">
    <source>
        <dbReference type="SAM" id="Phobius"/>
    </source>
</evidence>
<gene>
    <name evidence="2" type="ORF">OEZ71_04630</name>
</gene>